<keyword evidence="3" id="KW-1185">Reference proteome</keyword>
<accession>A0A674JFP3</accession>
<evidence type="ECO:0000256" key="1">
    <source>
        <dbReference type="SAM" id="MobiDB-lite"/>
    </source>
</evidence>
<sequence>TQLLVHFAVPAICDLALPFIPINWKLLLVRHREDPAKEGDALRRKRPESSGKEKVVTKKRREPQIKAEIKKGQGEIKEKPGKIKEEPVEIKEEQGEIKEKPGKVKEEPVEIKEEQGEVKKKPREIEEEPVENKKESGEIKEPGESTVSDKVILCPVHVSCCSASVWRIESFPVELE</sequence>
<feature type="region of interest" description="Disordered" evidence="1">
    <location>
        <begin position="35"/>
        <end position="145"/>
    </location>
</feature>
<organism evidence="2 3">
    <name type="scientific">Terrapene triunguis</name>
    <name type="common">Three-toed box turtle</name>
    <dbReference type="NCBI Taxonomy" id="2587831"/>
    <lineage>
        <taxon>Eukaryota</taxon>
        <taxon>Metazoa</taxon>
        <taxon>Chordata</taxon>
        <taxon>Craniata</taxon>
        <taxon>Vertebrata</taxon>
        <taxon>Euteleostomi</taxon>
        <taxon>Archelosauria</taxon>
        <taxon>Testudinata</taxon>
        <taxon>Testudines</taxon>
        <taxon>Cryptodira</taxon>
        <taxon>Durocryptodira</taxon>
        <taxon>Testudinoidea</taxon>
        <taxon>Emydidae</taxon>
        <taxon>Terrapene</taxon>
    </lineage>
</organism>
<evidence type="ECO:0000313" key="2">
    <source>
        <dbReference type="Ensembl" id="ENSTMTP00000020666.1"/>
    </source>
</evidence>
<dbReference type="Proteomes" id="UP000472274">
    <property type="component" value="Unplaced"/>
</dbReference>
<reference evidence="2" key="1">
    <citation type="submission" date="2025-08" db="UniProtKB">
        <authorList>
            <consortium name="Ensembl"/>
        </authorList>
    </citation>
    <scope>IDENTIFICATION</scope>
</reference>
<reference evidence="2" key="2">
    <citation type="submission" date="2025-09" db="UniProtKB">
        <authorList>
            <consortium name="Ensembl"/>
        </authorList>
    </citation>
    <scope>IDENTIFICATION</scope>
</reference>
<dbReference type="InParanoid" id="A0A674JFP3"/>
<feature type="compositionally biased region" description="Basic and acidic residues" evidence="1">
    <location>
        <begin position="35"/>
        <end position="119"/>
    </location>
</feature>
<protein>
    <submittedName>
        <fullName evidence="2">Uncharacterized protein</fullName>
    </submittedName>
</protein>
<evidence type="ECO:0000313" key="3">
    <source>
        <dbReference type="Proteomes" id="UP000472274"/>
    </source>
</evidence>
<proteinExistence type="predicted"/>
<name>A0A674JFP3_9SAUR</name>
<dbReference type="Ensembl" id="ENSTMTT00000021387.1">
    <property type="protein sequence ID" value="ENSTMTP00000020666.1"/>
    <property type="gene ID" value="ENSTMTG00000015127.1"/>
</dbReference>
<feature type="compositionally biased region" description="Basic and acidic residues" evidence="1">
    <location>
        <begin position="130"/>
        <end position="143"/>
    </location>
</feature>
<dbReference type="AlphaFoldDB" id="A0A674JFP3"/>